<feature type="compositionally biased region" description="Polar residues" evidence="7">
    <location>
        <begin position="34"/>
        <end position="46"/>
    </location>
</feature>
<reference evidence="9 10" key="1">
    <citation type="submission" date="2024-07" db="EMBL/GenBank/DDBJ databases">
        <title>Section-level genome sequencing and comparative genomics of Aspergillus sections Usti and Cavernicolus.</title>
        <authorList>
            <consortium name="Lawrence Berkeley National Laboratory"/>
            <person name="Nybo J.L."/>
            <person name="Vesth T.C."/>
            <person name="Theobald S."/>
            <person name="Frisvad J.C."/>
            <person name="Larsen T.O."/>
            <person name="Kjaerboelling I."/>
            <person name="Rothschild-Mancinelli K."/>
            <person name="Lyhne E.K."/>
            <person name="Kogle M.E."/>
            <person name="Barry K."/>
            <person name="Clum A."/>
            <person name="Na H."/>
            <person name="Ledsgaard L."/>
            <person name="Lin J."/>
            <person name="Lipzen A."/>
            <person name="Kuo A."/>
            <person name="Riley R."/>
            <person name="Mondo S."/>
            <person name="Labutti K."/>
            <person name="Haridas S."/>
            <person name="Pangalinan J."/>
            <person name="Salamov A.A."/>
            <person name="Simmons B.A."/>
            <person name="Magnuson J.K."/>
            <person name="Chen J."/>
            <person name="Drula E."/>
            <person name="Henrissat B."/>
            <person name="Wiebenga A."/>
            <person name="Lubbers R.J."/>
            <person name="Gomes A.C."/>
            <person name="Macurrencykelacurrency M.R."/>
            <person name="Stajich J."/>
            <person name="Grigoriev I.V."/>
            <person name="Mortensen U.H."/>
            <person name="De Vries R.P."/>
            <person name="Baker S.E."/>
            <person name="Andersen M.R."/>
        </authorList>
    </citation>
    <scope>NUCLEOTIDE SEQUENCE [LARGE SCALE GENOMIC DNA]</scope>
    <source>
        <strain evidence="9 10">CBS 449.75</strain>
    </source>
</reference>
<evidence type="ECO:0000256" key="6">
    <source>
        <dbReference type="SAM" id="Coils"/>
    </source>
</evidence>
<keyword evidence="5" id="KW-0067">ATP-binding</keyword>
<feature type="domain" description="Helicase C-terminal" evidence="8">
    <location>
        <begin position="2143"/>
        <end position="2308"/>
    </location>
</feature>
<proteinExistence type="predicted"/>
<keyword evidence="10" id="KW-1185">Reference proteome</keyword>
<feature type="compositionally biased region" description="Polar residues" evidence="7">
    <location>
        <begin position="82"/>
        <end position="91"/>
    </location>
</feature>
<feature type="compositionally biased region" description="Basic and acidic residues" evidence="7">
    <location>
        <begin position="92"/>
        <end position="114"/>
    </location>
</feature>
<feature type="region of interest" description="Disordered" evidence="7">
    <location>
        <begin position="148"/>
        <end position="227"/>
    </location>
</feature>
<feature type="compositionally biased region" description="Basic residues" evidence="7">
    <location>
        <begin position="1643"/>
        <end position="1652"/>
    </location>
</feature>
<evidence type="ECO:0000256" key="5">
    <source>
        <dbReference type="ARBA" id="ARBA00022840"/>
    </source>
</evidence>
<comment type="caution">
    <text evidence="9">The sequence shown here is derived from an EMBL/GenBank/DDBJ whole genome shotgun (WGS) entry which is preliminary data.</text>
</comment>
<dbReference type="SUPFAM" id="SSF52540">
    <property type="entry name" value="P-loop containing nucleoside triphosphate hydrolases"/>
    <property type="match status" value="2"/>
</dbReference>
<dbReference type="EMBL" id="JBFXLQ010000001">
    <property type="protein sequence ID" value="KAL2872557.1"/>
    <property type="molecule type" value="Genomic_DNA"/>
</dbReference>
<keyword evidence="4" id="KW-0378">Hydrolase</keyword>
<organism evidence="9 10">
    <name type="scientific">Aspergillus lucknowensis</name>
    <dbReference type="NCBI Taxonomy" id="176173"/>
    <lineage>
        <taxon>Eukaryota</taxon>
        <taxon>Fungi</taxon>
        <taxon>Dikarya</taxon>
        <taxon>Ascomycota</taxon>
        <taxon>Pezizomycotina</taxon>
        <taxon>Eurotiomycetes</taxon>
        <taxon>Eurotiomycetidae</taxon>
        <taxon>Eurotiales</taxon>
        <taxon>Aspergillaceae</taxon>
        <taxon>Aspergillus</taxon>
        <taxon>Aspergillus subgen. Nidulantes</taxon>
    </lineage>
</organism>
<dbReference type="GeneID" id="98146932"/>
<dbReference type="Gene3D" id="3.40.50.150">
    <property type="entry name" value="Vaccinia Virus protein VP39"/>
    <property type="match status" value="1"/>
</dbReference>
<dbReference type="SMART" id="SM00490">
    <property type="entry name" value="HELICc"/>
    <property type="match status" value="1"/>
</dbReference>
<gene>
    <name evidence="9" type="ORF">BJX67DRAFT_376363</name>
</gene>
<evidence type="ECO:0000256" key="3">
    <source>
        <dbReference type="ARBA" id="ARBA00022741"/>
    </source>
</evidence>
<dbReference type="InterPro" id="IPR014001">
    <property type="entry name" value="Helicase_ATP-bd"/>
</dbReference>
<dbReference type="Gene3D" id="3.40.50.300">
    <property type="entry name" value="P-loop containing nucleotide triphosphate hydrolases"/>
    <property type="match status" value="1"/>
</dbReference>
<feature type="coiled-coil region" evidence="6">
    <location>
        <begin position="1900"/>
        <end position="1927"/>
    </location>
</feature>
<dbReference type="Pfam" id="PF00176">
    <property type="entry name" value="SNF2-rel_dom"/>
    <property type="match status" value="1"/>
</dbReference>
<protein>
    <recommendedName>
        <fullName evidence="8">Helicase C-terminal domain-containing protein</fullName>
    </recommendedName>
</protein>
<dbReference type="Pfam" id="PF00271">
    <property type="entry name" value="Helicase_C"/>
    <property type="match status" value="1"/>
</dbReference>
<dbReference type="InterPro" id="IPR001650">
    <property type="entry name" value="Helicase_C-like"/>
</dbReference>
<evidence type="ECO:0000256" key="4">
    <source>
        <dbReference type="ARBA" id="ARBA00022801"/>
    </source>
</evidence>
<dbReference type="InterPro" id="IPR050628">
    <property type="entry name" value="SNF2_RAD54_helicase_TF"/>
</dbReference>
<dbReference type="InterPro" id="IPR038718">
    <property type="entry name" value="SNF2-like_sf"/>
</dbReference>
<keyword evidence="3" id="KW-0547">Nucleotide-binding</keyword>
<feature type="region of interest" description="Disordered" evidence="7">
    <location>
        <begin position="1603"/>
        <end position="1652"/>
    </location>
</feature>
<dbReference type="PANTHER" id="PTHR45626:SF26">
    <property type="entry name" value="FAMILY HELICASE, PUTATIVE (AFU_ORTHOLOGUE AFUA_2G09120)-RELATED"/>
    <property type="match status" value="1"/>
</dbReference>
<keyword evidence="2" id="KW-0808">Transferase</keyword>
<dbReference type="InterPro" id="IPR027417">
    <property type="entry name" value="P-loop_NTPase"/>
</dbReference>
<dbReference type="InterPro" id="IPR049730">
    <property type="entry name" value="SNF2/RAD54-like_C"/>
</dbReference>
<feature type="region of interest" description="Disordered" evidence="7">
    <location>
        <begin position="1"/>
        <end position="114"/>
    </location>
</feature>
<evidence type="ECO:0000313" key="9">
    <source>
        <dbReference type="EMBL" id="KAL2872557.1"/>
    </source>
</evidence>
<dbReference type="InterPro" id="IPR001525">
    <property type="entry name" value="C5_MeTfrase"/>
</dbReference>
<evidence type="ECO:0000256" key="1">
    <source>
        <dbReference type="ARBA" id="ARBA00022603"/>
    </source>
</evidence>
<accession>A0ABR4M7J5</accession>
<dbReference type="Pfam" id="PF00145">
    <property type="entry name" value="DNA_methylase"/>
    <property type="match status" value="1"/>
</dbReference>
<dbReference type="InterPro" id="IPR000330">
    <property type="entry name" value="SNF2_N"/>
</dbReference>
<feature type="compositionally biased region" description="Basic and acidic residues" evidence="7">
    <location>
        <begin position="154"/>
        <end position="170"/>
    </location>
</feature>
<keyword evidence="6" id="KW-0175">Coiled coil</keyword>
<dbReference type="InterPro" id="IPR029063">
    <property type="entry name" value="SAM-dependent_MTases_sf"/>
</dbReference>
<dbReference type="Gene3D" id="3.40.50.10810">
    <property type="entry name" value="Tandem AAA-ATPase domain"/>
    <property type="match status" value="1"/>
</dbReference>
<dbReference type="SUPFAM" id="SSF53335">
    <property type="entry name" value="S-adenosyl-L-methionine-dependent methyltransferases"/>
    <property type="match status" value="1"/>
</dbReference>
<dbReference type="CDD" id="cd18793">
    <property type="entry name" value="SF2_C_SNF"/>
    <property type="match status" value="1"/>
</dbReference>
<sequence>MPPKRKRPLSPPTVTLASTRARRTLTLRSKETQDVSAITTPPSKESQLGLEENSINERSMDGSKSPSQVPTLCHLGAEDAPSASNPGLPSNETRHERKDRESELKYDESEDDFPKAFKRARRDLSAYRPKLEPLVPQSETQVEACATIANTDTRTSDNNRLKLDDHEIKNDLPGPVKQPGRTSTPRQRHRRNASKSKPTSNRRVQAQRRVSSTNIPPSNETYSAPDLDLQNLKDVDQDTPEIVRSRPYSGPMRLRTQLALGLPPLYKLSDIYKSLTKRAIELDFDEVLRHLGERRLRVVTVCSGTESPLLALEMVRENLQKHFDRDFNFKHLFSAEIVPFKQAYIERNFHPRLIFRDVAELKDRVAQTAYGSLEKIPKNADILIAGFSCVDFSGLNNHRKTLDEKGESGGTFWGIIRYAMTYRPRLVILENVKTAPWDKIEKHWNEIDYFAVHADVDTKAYYLPQTRERGYMFCVDRRLMNENCLSEVEMLKWTDVLAQFKRPASSPAGMFLMDADDRRLEQIEKDMAMKITSSAASSRATVNWARYQVRHQSYRLNQGLGHRRPVSKSQDDGTCRMPDFAWQTWVKSLPERVWDTIDVNFLRKLAEGYDMNYKERCLELSQGIDREIDTRAYGIVGCITPCGIPYMTTRGGPLCGLESLALQGLPLDRLLLTQESQRELQDLAGNAMSSTVVGAAILSALIVGHAVLKKGNTSEGPHLRSPKLKAITPRVEDNLVPSSMDLDLVTAVDVSGLQVRAASSARYCVCERQSSTKATILRCKLCSHTACSECSGNPIHAYERWTDLVRSAPLDFVSELRSILPARLVVSGISRENYREPQWGSSATPHIWNEFLDAILRAFGDELRFLDAKRSEVWTVLYEGKFSVLKLVIEPSCINWLLFAKPRDSDPAVCLIREVLSKPIARMAVPQSGSLLDGTWEICAPLSSKCTLEIFGSGDMAQSYESKCGLELAGFKDSTVWTHITVQGADEKVSDLDVDIRGTYELLQDCGTANACLHRRAATDGKPAVFLFLDPTKLGEPKNDSFVFSLEHRRNPGYVSRLTIAEISHKWRSSTASEAAEETTVYYRKWLTIPAASLRSYDGVSDSHIKAYYLDPATSFDYSNGGCHNANITLMSFTAPVGVIDSPCGTTEWAATDPVESPHLLRDYAWLFQKAAAQSSFGEWNHVAENGWTSPCSVCVPTKPRILWGRNRRGWIRAYEDPFDAARYERQVKSRPSPFLIFRRSDELGVRDFRITLNVQTLLHQAIPRLMDSSIDNLSLHWRLVPNSYDTRNFLFPKFRLKTNRHDLPSSQPPGFLLNLRPEQLRSLSWMIRQEDDNVEPFMEEEIEEALLAPLMWRAEARVTASKTVRGGILADDVGYGKTAIVLGLIDSQSAQPTVNLSISLNANGYIPSRATLIVVPSIMLQQWQSEITKFLGDRYKVLVFHSAAALAKTTLRDMRDCEIVLVSWSVFNTPAYYQRLQKFSGAPRVPAKAGRHFDDWFHHAHQLMRRHVRVLTEEGPSAFLSTLQSTRSEIKGTEQNYKYVPSKRLRGKQYELAHQDQEVDMQTGVSYAEISSADEDPEMSDDENSEALRTRVGQLLKLVPPKPFGAKKQETDQDHEVYSTDEETEYEMSSSETCDATAKGRGNGKKRKRNRAIAGNKTQNAWNDREQFNIARNAESQPWEKLTASLFHAFEFNRLVIDEFTYVNAERLTQLLSLEARSKWVLSGTPPLNDFADVNTIAPFLGVHLGIDDDGDMYSQNKRLKSLHRQRSEAETFRSFQASRSEAWHRRRHEIAQIFLDQFARRNVAEIDEIPSTEHIVLVHQSPAEKVVYLELYKQLMTYNRQLRRSGNRGRFGSDQADRLDEIIGSSSTAEEALLKRCTSLALRGRWDGDGRPEPATCESLIRVRLEQLEKLKDELKSKLKLAAWVYCACDVRHEKFHKFIESVIRHDFGDMTVTSEVYPLLKTAILTSKGDDWKLFFSTSQEGENHDDEEVIESSKANSASKKSKATLPFLPTKPTRVSEFEPTLREITTTIRNLIVEWVLRERALRFLKTVQQVQTGAQKVIPCHQCQNQPDLLETMSILGSCGHALCSNCTPKTIEKEECAVEGCRGSGKRFNIINALTLSSRDLDRDLDKSSEYGGTKLDTLINIISNKIPSSERALLFIQFPELMEIASKALQLAGIKHIVISSTDRKSTQKIEQFQKTSFGENKVLLLNLGSEMAAGLNLQCANHVIFLSPLLAQSQYDYDSSMIQAIGRCRRYGQTRHVHVYHLLAKRTIDVNIFQERRGKVMVERDGGALLISPEEALESEAMTCQGPELVVDNAF</sequence>
<dbReference type="RefSeq" id="XP_070891535.1">
    <property type="nucleotide sequence ID" value="XM_071031860.1"/>
</dbReference>
<name>A0ABR4M7J5_9EURO</name>
<keyword evidence="1" id="KW-0489">Methyltransferase</keyword>
<evidence type="ECO:0000313" key="10">
    <source>
        <dbReference type="Proteomes" id="UP001610432"/>
    </source>
</evidence>
<evidence type="ECO:0000256" key="2">
    <source>
        <dbReference type="ARBA" id="ARBA00022679"/>
    </source>
</evidence>
<dbReference type="Proteomes" id="UP001610432">
    <property type="component" value="Unassembled WGS sequence"/>
</dbReference>
<dbReference type="SMART" id="SM00487">
    <property type="entry name" value="DEXDc"/>
    <property type="match status" value="1"/>
</dbReference>
<evidence type="ECO:0000259" key="8">
    <source>
        <dbReference type="PROSITE" id="PS51194"/>
    </source>
</evidence>
<evidence type="ECO:0000256" key="7">
    <source>
        <dbReference type="SAM" id="MobiDB-lite"/>
    </source>
</evidence>
<dbReference type="PANTHER" id="PTHR45626">
    <property type="entry name" value="TRANSCRIPTION TERMINATION FACTOR 2-RELATED"/>
    <property type="match status" value="1"/>
</dbReference>
<dbReference type="PROSITE" id="PS51194">
    <property type="entry name" value="HELICASE_CTER"/>
    <property type="match status" value="1"/>
</dbReference>
<feature type="compositionally biased region" description="Basic and acidic residues" evidence="7">
    <location>
        <begin position="1608"/>
        <end position="1619"/>
    </location>
</feature>
<feature type="compositionally biased region" description="Polar residues" evidence="7">
    <location>
        <begin position="195"/>
        <end position="222"/>
    </location>
</feature>